<dbReference type="InParanoid" id="A0A2T3A3Q1"/>
<protein>
    <recommendedName>
        <fullName evidence="1">Cobalamin-independent methionine synthase MetE C-terminal/archaeal domain-containing protein</fullName>
    </recommendedName>
</protein>
<evidence type="ECO:0000313" key="3">
    <source>
        <dbReference type="Proteomes" id="UP000241462"/>
    </source>
</evidence>
<gene>
    <name evidence="2" type="ORF">BD289DRAFT_437808</name>
</gene>
<keyword evidence="3" id="KW-1185">Reference proteome</keyword>
<accession>A0A2T3A3Q1</accession>
<dbReference type="Pfam" id="PF01717">
    <property type="entry name" value="Meth_synt_2"/>
    <property type="match status" value="1"/>
</dbReference>
<dbReference type="Proteomes" id="UP000241462">
    <property type="component" value="Unassembled WGS sequence"/>
</dbReference>
<name>A0A2T3A3Q1_9PEZI</name>
<feature type="domain" description="Cobalamin-independent methionine synthase MetE C-terminal/archaeal" evidence="1">
    <location>
        <begin position="176"/>
        <end position="371"/>
    </location>
</feature>
<dbReference type="GO" id="GO:0003871">
    <property type="term" value="F:5-methyltetrahydropteroyltriglutamate-homocysteine S-methyltransferase activity"/>
    <property type="evidence" value="ECO:0007669"/>
    <property type="project" value="InterPro"/>
</dbReference>
<dbReference type="SUPFAM" id="SSF51726">
    <property type="entry name" value="UROD/MetE-like"/>
    <property type="match status" value="1"/>
</dbReference>
<dbReference type="GO" id="GO:0009086">
    <property type="term" value="P:methionine biosynthetic process"/>
    <property type="evidence" value="ECO:0007669"/>
    <property type="project" value="InterPro"/>
</dbReference>
<dbReference type="CDD" id="cd03311">
    <property type="entry name" value="CIMS_C_terminal_like"/>
    <property type="match status" value="1"/>
</dbReference>
<dbReference type="PANTHER" id="PTHR43844">
    <property type="entry name" value="METHIONINE SYNTHASE"/>
    <property type="match status" value="1"/>
</dbReference>
<sequence>MAPLFRNDQIGSLIRPASLIKARSERGIYTDALSDDLKAQTQAAISSVVQKQLELGVRPITSGEYERTIFYSNFFENLGGIERRSGLRIPDDVRKGLPTWDGLLKIGYTTREACVATGRIQHVESPNLPAWEMLKAATPKERWADCKISLPSIVWEHLQLPRGGAWAPTSPYTSDREYLADMAAAYRRELQVLYDSGLRSVQIDDPNLTYFVHEAFREALRADGVDPDELLDLYVWAHNEAIRDRPADLHVGIHLCRGNLPGPKGSGFVAGSYEPIAERVLARLHHDTLYLEFDNELSGSFESLRFLPRGKNVVLGLVTTKQPDMEDLETLVGRVHEAAAVIAAGQGRSTEEVLADTLAVSPQCGFASFAYNKGVGTEEKMWEKLTLVRDVARTIWGAEM</sequence>
<evidence type="ECO:0000313" key="2">
    <source>
        <dbReference type="EMBL" id="PSR82287.1"/>
    </source>
</evidence>
<reference evidence="2 3" key="1">
    <citation type="journal article" date="2018" name="Mycol. Prog.">
        <title>Coniella lustricola, a new species from submerged detritus.</title>
        <authorList>
            <person name="Raudabaugh D.B."/>
            <person name="Iturriaga T."/>
            <person name="Carver A."/>
            <person name="Mondo S."/>
            <person name="Pangilinan J."/>
            <person name="Lipzen A."/>
            <person name="He G."/>
            <person name="Amirebrahimi M."/>
            <person name="Grigoriev I.V."/>
            <person name="Miller A.N."/>
        </authorList>
    </citation>
    <scope>NUCLEOTIDE SEQUENCE [LARGE SCALE GENOMIC DNA]</scope>
    <source>
        <strain evidence="2 3">B22-T-1</strain>
    </source>
</reference>
<proteinExistence type="predicted"/>
<dbReference type="OrthoDB" id="7772923at2759"/>
<dbReference type="EMBL" id="KZ678482">
    <property type="protein sequence ID" value="PSR82287.1"/>
    <property type="molecule type" value="Genomic_DNA"/>
</dbReference>
<dbReference type="InterPro" id="IPR038071">
    <property type="entry name" value="UROD/MetE-like_sf"/>
</dbReference>
<dbReference type="AlphaFoldDB" id="A0A2T3A3Q1"/>
<dbReference type="InterPro" id="IPR002629">
    <property type="entry name" value="Met_Synth_C/arc"/>
</dbReference>
<dbReference type="GO" id="GO:0008270">
    <property type="term" value="F:zinc ion binding"/>
    <property type="evidence" value="ECO:0007669"/>
    <property type="project" value="InterPro"/>
</dbReference>
<dbReference type="STRING" id="2025994.A0A2T3A3Q1"/>
<dbReference type="PANTHER" id="PTHR43844:SF2">
    <property type="entry name" value="SYNTHASE, VITAMIN-B12 INDEPENDENT, PUTATIVE (AFU_ORTHOLOGUE AFUA_3G12060)-RELATED"/>
    <property type="match status" value="1"/>
</dbReference>
<organism evidence="2 3">
    <name type="scientific">Coniella lustricola</name>
    <dbReference type="NCBI Taxonomy" id="2025994"/>
    <lineage>
        <taxon>Eukaryota</taxon>
        <taxon>Fungi</taxon>
        <taxon>Dikarya</taxon>
        <taxon>Ascomycota</taxon>
        <taxon>Pezizomycotina</taxon>
        <taxon>Sordariomycetes</taxon>
        <taxon>Sordariomycetidae</taxon>
        <taxon>Diaporthales</taxon>
        <taxon>Schizoparmaceae</taxon>
        <taxon>Coniella</taxon>
    </lineage>
</organism>
<evidence type="ECO:0000259" key="1">
    <source>
        <dbReference type="Pfam" id="PF01717"/>
    </source>
</evidence>
<dbReference type="Gene3D" id="3.20.20.210">
    <property type="match status" value="1"/>
</dbReference>